<evidence type="ECO:0000259" key="3">
    <source>
        <dbReference type="SMART" id="SM01043"/>
    </source>
</evidence>
<comment type="caution">
    <text evidence="4">The sequence shown here is derived from an EMBL/GenBank/DDBJ whole genome shotgun (WGS) entry which is preliminary data.</text>
</comment>
<dbReference type="Pfam" id="PF03704">
    <property type="entry name" value="BTAD"/>
    <property type="match status" value="1"/>
</dbReference>
<feature type="compositionally biased region" description="Low complexity" evidence="2">
    <location>
        <begin position="396"/>
        <end position="408"/>
    </location>
</feature>
<evidence type="ECO:0000256" key="2">
    <source>
        <dbReference type="SAM" id="MobiDB-lite"/>
    </source>
</evidence>
<evidence type="ECO:0000256" key="1">
    <source>
        <dbReference type="ARBA" id="ARBA00023012"/>
    </source>
</evidence>
<dbReference type="PANTHER" id="PTHR35807">
    <property type="entry name" value="TRANSCRIPTIONAL REGULATOR REDD-RELATED"/>
    <property type="match status" value="1"/>
</dbReference>
<feature type="region of interest" description="Disordered" evidence="2">
    <location>
        <begin position="379"/>
        <end position="433"/>
    </location>
</feature>
<name>A0ABU2QYR0_9ACTN</name>
<feature type="compositionally biased region" description="Basic residues" evidence="2">
    <location>
        <begin position="384"/>
        <end position="395"/>
    </location>
</feature>
<proteinExistence type="predicted"/>
<dbReference type="PANTHER" id="PTHR35807:SF2">
    <property type="entry name" value="TRANSCRIPTIONAL ACTIVATOR DOMAIN"/>
    <property type="match status" value="1"/>
</dbReference>
<dbReference type="RefSeq" id="WP_010271899.1">
    <property type="nucleotide sequence ID" value="NZ_JAVRET010000013.1"/>
</dbReference>
<dbReference type="Gene3D" id="1.10.10.10">
    <property type="entry name" value="Winged helix-like DNA-binding domain superfamily/Winged helix DNA-binding domain"/>
    <property type="match status" value="1"/>
</dbReference>
<dbReference type="Pfam" id="PF13191">
    <property type="entry name" value="AAA_16"/>
    <property type="match status" value="1"/>
</dbReference>
<dbReference type="InterPro" id="IPR051677">
    <property type="entry name" value="AfsR-DnrI-RedD_regulator"/>
</dbReference>
<dbReference type="InterPro" id="IPR011990">
    <property type="entry name" value="TPR-like_helical_dom_sf"/>
</dbReference>
<dbReference type="SUPFAM" id="SSF48452">
    <property type="entry name" value="TPR-like"/>
    <property type="match status" value="1"/>
</dbReference>
<gene>
    <name evidence="4" type="ORF">RM698_07895</name>
</gene>
<dbReference type="Gene3D" id="1.25.40.10">
    <property type="entry name" value="Tetratricopeptide repeat domain"/>
    <property type="match status" value="1"/>
</dbReference>
<sequence length="433" mass="45101">MKALSPDGSGIPAAPPLRVRLLGGFSVTRDGGAPAAQRWARPSARTLVKLLAVAPGHRLHREEVMSVCWPEADARAAAGSLRVALHAARHALEPELPPRAASSYLVADGALLSLAPGLVRVDADEAESAARAALRLGRMPELSAALGLFTGELLPEDRYAHWAAARRGQLALLRERLLLRLAEGHLDAAPERAAAFAQQVLAASPAEELAHRVLLDALLRQGLRRRAVHQYHVCREALDTELGVRPAPETERLHRAALAAAPAPLPTAPPLPAPVRGVRGALPLRGRTAALERLLAPQGPPVRLLTGEAGVGKTRLAGEVARRASEAGTAVLWGSGHDAEGHTPYGAFAEALDGWLAEHTAAERAGVGAEYPELASFLPSLGRPGKRAGAARRRSATASSGRARCCSPTSPPGAPSSSSSTTCTPPTPAPSSS</sequence>
<dbReference type="EMBL" id="JAVRET010000013">
    <property type="protein sequence ID" value="MDT0408979.1"/>
    <property type="molecule type" value="Genomic_DNA"/>
</dbReference>
<evidence type="ECO:0000313" key="4">
    <source>
        <dbReference type="EMBL" id="MDT0408979.1"/>
    </source>
</evidence>
<protein>
    <submittedName>
        <fullName evidence="4">BTAD domain-containing putative transcriptional regulator</fullName>
    </submittedName>
</protein>
<dbReference type="InterPro" id="IPR036388">
    <property type="entry name" value="WH-like_DNA-bd_sf"/>
</dbReference>
<dbReference type="SMART" id="SM01043">
    <property type="entry name" value="BTAD"/>
    <property type="match status" value="1"/>
</dbReference>
<dbReference type="SUPFAM" id="SSF46894">
    <property type="entry name" value="C-terminal effector domain of the bipartite response regulators"/>
    <property type="match status" value="1"/>
</dbReference>
<keyword evidence="5" id="KW-1185">Reference proteome</keyword>
<feature type="compositionally biased region" description="Low complexity" evidence="2">
    <location>
        <begin position="415"/>
        <end position="424"/>
    </location>
</feature>
<organism evidence="4 5">
    <name type="scientific">Streptomyces evansiae</name>
    <dbReference type="NCBI Taxonomy" id="3075535"/>
    <lineage>
        <taxon>Bacteria</taxon>
        <taxon>Bacillati</taxon>
        <taxon>Actinomycetota</taxon>
        <taxon>Actinomycetes</taxon>
        <taxon>Kitasatosporales</taxon>
        <taxon>Streptomycetaceae</taxon>
        <taxon>Streptomyces</taxon>
    </lineage>
</organism>
<dbReference type="InterPro" id="IPR016032">
    <property type="entry name" value="Sig_transdc_resp-reg_C-effctor"/>
</dbReference>
<reference evidence="5" key="1">
    <citation type="submission" date="2023-07" db="EMBL/GenBank/DDBJ databases">
        <title>30 novel species of actinomycetes from the DSMZ collection.</title>
        <authorList>
            <person name="Nouioui I."/>
        </authorList>
    </citation>
    <scope>NUCLEOTIDE SEQUENCE [LARGE SCALE GENOMIC DNA]</scope>
    <source>
        <strain evidence="5">DSM 41979</strain>
    </source>
</reference>
<dbReference type="InterPro" id="IPR041664">
    <property type="entry name" value="AAA_16"/>
</dbReference>
<accession>A0ABU2QYR0</accession>
<keyword evidence="1" id="KW-0902">Two-component regulatory system</keyword>
<feature type="domain" description="Bacterial transcriptional activator" evidence="3">
    <location>
        <begin position="121"/>
        <end position="258"/>
    </location>
</feature>
<dbReference type="Proteomes" id="UP001183610">
    <property type="component" value="Unassembled WGS sequence"/>
</dbReference>
<dbReference type="InterPro" id="IPR005158">
    <property type="entry name" value="BTAD"/>
</dbReference>
<evidence type="ECO:0000313" key="5">
    <source>
        <dbReference type="Proteomes" id="UP001183610"/>
    </source>
</evidence>